<evidence type="ECO:0000313" key="1">
    <source>
        <dbReference type="EMBL" id="TCC43499.1"/>
    </source>
</evidence>
<dbReference type="OrthoDB" id="9965241at2"/>
<comment type="caution">
    <text evidence="1">The sequence shown here is derived from an EMBL/GenBank/DDBJ whole genome shotgun (WGS) entry which is preliminary data.</text>
</comment>
<proteinExistence type="predicted"/>
<reference evidence="1 2" key="1">
    <citation type="submission" date="2019-02" db="EMBL/GenBank/DDBJ databases">
        <title>Kribbella capetownensis sp. nov. and Kribbella speibonae sp. nov., isolated from soil.</title>
        <authorList>
            <person name="Curtis S.M."/>
            <person name="Norton I."/>
            <person name="Everest G.J."/>
            <person name="Meyers P.R."/>
        </authorList>
    </citation>
    <scope>NUCLEOTIDE SEQUENCE [LARGE SCALE GENOMIC DNA]</scope>
    <source>
        <strain evidence="1 2">DSM 27082</strain>
    </source>
</reference>
<organism evidence="1 2">
    <name type="scientific">Kribbella sindirgiensis</name>
    <dbReference type="NCBI Taxonomy" id="1124744"/>
    <lineage>
        <taxon>Bacteria</taxon>
        <taxon>Bacillati</taxon>
        <taxon>Actinomycetota</taxon>
        <taxon>Actinomycetes</taxon>
        <taxon>Propionibacteriales</taxon>
        <taxon>Kribbellaceae</taxon>
        <taxon>Kribbella</taxon>
    </lineage>
</organism>
<dbReference type="Proteomes" id="UP000292695">
    <property type="component" value="Unassembled WGS sequence"/>
</dbReference>
<evidence type="ECO:0000313" key="2">
    <source>
        <dbReference type="Proteomes" id="UP000292695"/>
    </source>
</evidence>
<dbReference type="AlphaFoldDB" id="A0A4R0JB57"/>
<accession>A0A4R0JB57</accession>
<name>A0A4R0JB57_9ACTN</name>
<keyword evidence="2" id="KW-1185">Reference proteome</keyword>
<dbReference type="RefSeq" id="WP_131284520.1">
    <property type="nucleotide sequence ID" value="NZ_SJKA01000001.1"/>
</dbReference>
<sequence>MTRRRSGRDRQLRRWALRVSEIDRRNGVLPDGYDPRHVGQILPWCVEAYLIRVPITPRMSTRRYRQLEWRTLHRQPRSTP</sequence>
<protein>
    <submittedName>
        <fullName evidence="1">Uncharacterized protein</fullName>
    </submittedName>
</protein>
<dbReference type="EMBL" id="SJKA01000001">
    <property type="protein sequence ID" value="TCC43499.1"/>
    <property type="molecule type" value="Genomic_DNA"/>
</dbReference>
<gene>
    <name evidence="1" type="ORF">E0H50_03295</name>
</gene>